<organism evidence="1 2">
    <name type="scientific">Coemansia furcata</name>
    <dbReference type="NCBI Taxonomy" id="417177"/>
    <lineage>
        <taxon>Eukaryota</taxon>
        <taxon>Fungi</taxon>
        <taxon>Fungi incertae sedis</taxon>
        <taxon>Zoopagomycota</taxon>
        <taxon>Kickxellomycotina</taxon>
        <taxon>Kickxellomycetes</taxon>
        <taxon>Kickxellales</taxon>
        <taxon>Kickxellaceae</taxon>
        <taxon>Coemansia</taxon>
    </lineage>
</organism>
<name>A0ACC1LNS8_9FUNG</name>
<reference evidence="1" key="1">
    <citation type="submission" date="2022-07" db="EMBL/GenBank/DDBJ databases">
        <title>Phylogenomic reconstructions and comparative analyses of Kickxellomycotina fungi.</title>
        <authorList>
            <person name="Reynolds N.K."/>
            <person name="Stajich J.E."/>
            <person name="Barry K."/>
            <person name="Grigoriev I.V."/>
            <person name="Crous P."/>
            <person name="Smith M.E."/>
        </authorList>
    </citation>
    <scope>NUCLEOTIDE SEQUENCE</scope>
    <source>
        <strain evidence="1">CBS 102833</strain>
    </source>
</reference>
<gene>
    <name evidence="1" type="ORF">H4S07_001291</name>
</gene>
<keyword evidence="2" id="KW-1185">Reference proteome</keyword>
<accession>A0ACC1LNS8</accession>
<dbReference type="Proteomes" id="UP001140096">
    <property type="component" value="Unassembled WGS sequence"/>
</dbReference>
<comment type="caution">
    <text evidence="1">The sequence shown here is derived from an EMBL/GenBank/DDBJ whole genome shotgun (WGS) entry which is preliminary data.</text>
</comment>
<sequence length="406" mass="43012">MNHGMHVDQVKGTISRLREKDPSPDSTAVFYDGSSNIIDGFTSTMPTDDFGSDKSGSAPPTVTNAQPKIQRGCTYKCVVTNAATSAQTEGLVPSTVTNTQALIASKTSNTVSGSANATTVKGTSLKHTAAAKDSTIEHAAAAEDSATRHANNVVNTDVNTSNGETADETGADSEGIHVGLTAGAAGKPQLPPQADSGDEWPDGAGMPQALMAANSNSKHDDMALRTDETGSSMDPSLAGQNNVCPVVQVASGLSAQHTQDTNYRRHQVLQILAGQLRIFYTTVNELCIDFNEHAQGSSRLMNLSFKQSLVLCDRPIKELCTIKCGGLVTQAWYSEPATLAEPCASEPGTDKQRCCCLLKHLMDSSTLHVTGLLAAINASLFRHLDEVEDMQRVELDSTSMQQPMVE</sequence>
<evidence type="ECO:0000313" key="1">
    <source>
        <dbReference type="EMBL" id="KAJ2812595.1"/>
    </source>
</evidence>
<dbReference type="EMBL" id="JANBUP010000191">
    <property type="protein sequence ID" value="KAJ2812595.1"/>
    <property type="molecule type" value="Genomic_DNA"/>
</dbReference>
<protein>
    <submittedName>
        <fullName evidence="1">Uncharacterized protein</fullName>
    </submittedName>
</protein>
<evidence type="ECO:0000313" key="2">
    <source>
        <dbReference type="Proteomes" id="UP001140096"/>
    </source>
</evidence>
<proteinExistence type="predicted"/>